<keyword evidence="3" id="KW-0732">Signal</keyword>
<proteinExistence type="predicted"/>
<gene>
    <name evidence="4" type="ORF">Tci_510906</name>
</gene>
<feature type="signal peptide" evidence="3">
    <location>
        <begin position="1"/>
        <end position="30"/>
    </location>
</feature>
<keyword evidence="1" id="KW-0175">Coiled coil</keyword>
<dbReference type="EMBL" id="BKCJ010273037">
    <property type="protein sequence ID" value="GEZ38933.1"/>
    <property type="molecule type" value="Genomic_DNA"/>
</dbReference>
<feature type="chain" id="PRO_5025449370" evidence="3">
    <location>
        <begin position="31"/>
        <end position="296"/>
    </location>
</feature>
<sequence>MRRVRKGFSRRVTSLFLTMVIQSELGEGLAMPTDPHHTPTILQSSSSQPQKTYKPRKPTRKVTQVPHPSDLIEHVTDEAVHKMLGDSLVRAATTASSLEAEQESGGGPRCQEAMEDTTAQTRVFDLEKTKTTQGNEIDSLKRKVKKLENNSFGEDASKQGRIKAIDMDEDITLVNDQDDAEMFVVNDLGGEEEQEEPSKSTKTTATIPKQQLQDKGKGIMIEEPVKPKKKDQIRLDEEAAKRLKAEFDEEERLAREKSQKEQEANIALIETWDDIQTKIDVEYQLVERLQAQEQEE</sequence>
<feature type="compositionally biased region" description="Polar residues" evidence="2">
    <location>
        <begin position="40"/>
        <end position="51"/>
    </location>
</feature>
<dbReference type="AlphaFoldDB" id="A0A699IAB6"/>
<evidence type="ECO:0000313" key="4">
    <source>
        <dbReference type="EMBL" id="GEZ38933.1"/>
    </source>
</evidence>
<evidence type="ECO:0000256" key="3">
    <source>
        <dbReference type="SAM" id="SignalP"/>
    </source>
</evidence>
<organism evidence="4">
    <name type="scientific">Tanacetum cinerariifolium</name>
    <name type="common">Dalmatian daisy</name>
    <name type="synonym">Chrysanthemum cinerariifolium</name>
    <dbReference type="NCBI Taxonomy" id="118510"/>
    <lineage>
        <taxon>Eukaryota</taxon>
        <taxon>Viridiplantae</taxon>
        <taxon>Streptophyta</taxon>
        <taxon>Embryophyta</taxon>
        <taxon>Tracheophyta</taxon>
        <taxon>Spermatophyta</taxon>
        <taxon>Magnoliopsida</taxon>
        <taxon>eudicotyledons</taxon>
        <taxon>Gunneridae</taxon>
        <taxon>Pentapetalae</taxon>
        <taxon>asterids</taxon>
        <taxon>campanulids</taxon>
        <taxon>Asterales</taxon>
        <taxon>Asteraceae</taxon>
        <taxon>Asteroideae</taxon>
        <taxon>Anthemideae</taxon>
        <taxon>Anthemidinae</taxon>
        <taxon>Tanacetum</taxon>
    </lineage>
</organism>
<protein>
    <submittedName>
        <fullName evidence="4">Uncharacterized protein</fullName>
    </submittedName>
</protein>
<feature type="region of interest" description="Disordered" evidence="2">
    <location>
        <begin position="29"/>
        <end position="65"/>
    </location>
</feature>
<feature type="coiled-coil region" evidence="1">
    <location>
        <begin position="233"/>
        <end position="263"/>
    </location>
</feature>
<evidence type="ECO:0000256" key="2">
    <source>
        <dbReference type="SAM" id="MobiDB-lite"/>
    </source>
</evidence>
<evidence type="ECO:0000256" key="1">
    <source>
        <dbReference type="SAM" id="Coils"/>
    </source>
</evidence>
<comment type="caution">
    <text evidence="4">The sequence shown here is derived from an EMBL/GenBank/DDBJ whole genome shotgun (WGS) entry which is preliminary data.</text>
</comment>
<reference evidence="4" key="1">
    <citation type="journal article" date="2019" name="Sci. Rep.">
        <title>Draft genome of Tanacetum cinerariifolium, the natural source of mosquito coil.</title>
        <authorList>
            <person name="Yamashiro T."/>
            <person name="Shiraishi A."/>
            <person name="Satake H."/>
            <person name="Nakayama K."/>
        </authorList>
    </citation>
    <scope>NUCLEOTIDE SEQUENCE</scope>
</reference>
<name>A0A699IAB6_TANCI</name>
<accession>A0A699IAB6</accession>